<feature type="transmembrane region" description="Helical" evidence="1">
    <location>
        <begin position="96"/>
        <end position="116"/>
    </location>
</feature>
<protein>
    <submittedName>
        <fullName evidence="2">Uncharacterized protein</fullName>
    </submittedName>
</protein>
<evidence type="ECO:0000313" key="2">
    <source>
        <dbReference type="EMBL" id="PPR06022.1"/>
    </source>
</evidence>
<dbReference type="EMBL" id="NHYE01000387">
    <property type="protein sequence ID" value="PPR06022.1"/>
    <property type="molecule type" value="Genomic_DNA"/>
</dbReference>
<feature type="non-terminal residue" evidence="2">
    <location>
        <position position="1"/>
    </location>
</feature>
<dbReference type="AlphaFoldDB" id="A0A409YSP1"/>
<evidence type="ECO:0000256" key="1">
    <source>
        <dbReference type="SAM" id="Phobius"/>
    </source>
</evidence>
<proteinExistence type="predicted"/>
<keyword evidence="3" id="KW-1185">Reference proteome</keyword>
<gene>
    <name evidence="2" type="ORF">CVT26_007501</name>
</gene>
<feature type="transmembrane region" description="Helical" evidence="1">
    <location>
        <begin position="69"/>
        <end position="90"/>
    </location>
</feature>
<evidence type="ECO:0000313" key="3">
    <source>
        <dbReference type="Proteomes" id="UP000284706"/>
    </source>
</evidence>
<organism evidence="2 3">
    <name type="scientific">Gymnopilus dilepis</name>
    <dbReference type="NCBI Taxonomy" id="231916"/>
    <lineage>
        <taxon>Eukaryota</taxon>
        <taxon>Fungi</taxon>
        <taxon>Dikarya</taxon>
        <taxon>Basidiomycota</taxon>
        <taxon>Agaricomycotina</taxon>
        <taxon>Agaricomycetes</taxon>
        <taxon>Agaricomycetidae</taxon>
        <taxon>Agaricales</taxon>
        <taxon>Agaricineae</taxon>
        <taxon>Hymenogastraceae</taxon>
        <taxon>Gymnopilus</taxon>
    </lineage>
</organism>
<keyword evidence="1" id="KW-1133">Transmembrane helix</keyword>
<name>A0A409YSP1_9AGAR</name>
<keyword evidence="1" id="KW-0812">Transmembrane</keyword>
<comment type="caution">
    <text evidence="2">The sequence shown here is derived from an EMBL/GenBank/DDBJ whole genome shotgun (WGS) entry which is preliminary data.</text>
</comment>
<dbReference type="Proteomes" id="UP000284706">
    <property type="component" value="Unassembled WGS sequence"/>
</dbReference>
<reference evidence="2 3" key="1">
    <citation type="journal article" date="2018" name="Evol. Lett.">
        <title>Horizontal gene cluster transfer increased hallucinogenic mushroom diversity.</title>
        <authorList>
            <person name="Reynolds H.T."/>
            <person name="Vijayakumar V."/>
            <person name="Gluck-Thaler E."/>
            <person name="Korotkin H.B."/>
            <person name="Matheny P.B."/>
            <person name="Slot J.C."/>
        </authorList>
    </citation>
    <scope>NUCLEOTIDE SEQUENCE [LARGE SCALE GENOMIC DNA]</scope>
    <source>
        <strain evidence="2 3">SRW20</strain>
    </source>
</reference>
<dbReference type="InParanoid" id="A0A409YSP1"/>
<accession>A0A409YSP1</accession>
<keyword evidence="1" id="KW-0472">Membrane</keyword>
<sequence>HSVLRLHIDLEARAQALLGSKAEVEHGLSIILSQQIFCDFGVWANLSSDSLIAYFDRASCFGLNQYHQYLIVIVQIIIGAISALRVYAIYACNRLVLALITSVGLGVGVYGLVCPSRIRILLSKMMYSIRFLLNTALHGRWLTYRQMGVNSQ</sequence>